<dbReference type="Pfam" id="PF04963">
    <property type="entry name" value="Sigma54_CBD"/>
    <property type="match status" value="1"/>
</dbReference>
<dbReference type="PANTHER" id="PTHR32248">
    <property type="entry name" value="RNA POLYMERASE SIGMA-54 FACTOR"/>
    <property type="match status" value="1"/>
</dbReference>
<keyword evidence="5 10" id="KW-0548">Nucleotidyltransferase</keyword>
<dbReference type="InterPro" id="IPR007634">
    <property type="entry name" value="RNA_pol_sigma_54_DNA-bd"/>
</dbReference>
<feature type="compositionally biased region" description="Acidic residues" evidence="11">
    <location>
        <begin position="102"/>
        <end position="116"/>
    </location>
</feature>
<evidence type="ECO:0000259" key="13">
    <source>
        <dbReference type="Pfam" id="PF04963"/>
    </source>
</evidence>
<dbReference type="InterPro" id="IPR038709">
    <property type="entry name" value="RpoN_core-bd_sf"/>
</dbReference>
<feature type="domain" description="RNA polymerase sigma factor 54 core-binding" evidence="13">
    <location>
        <begin position="137"/>
        <end position="331"/>
    </location>
</feature>
<dbReference type="PROSITE" id="PS50044">
    <property type="entry name" value="SIGMA54_3"/>
    <property type="match status" value="1"/>
</dbReference>
<name>A0A426QHL8_9GAMM</name>
<dbReference type="GO" id="GO:0016987">
    <property type="term" value="F:sigma factor activity"/>
    <property type="evidence" value="ECO:0007669"/>
    <property type="project" value="UniProtKB-KW"/>
</dbReference>
<keyword evidence="9 10" id="KW-0804">Transcription</keyword>
<keyword evidence="3 10" id="KW-0240">DNA-directed RNA polymerase</keyword>
<keyword evidence="15" id="KW-1185">Reference proteome</keyword>
<dbReference type="NCBIfam" id="NF004595">
    <property type="entry name" value="PRK05932.1-2"/>
    <property type="match status" value="1"/>
</dbReference>
<dbReference type="Pfam" id="PF04552">
    <property type="entry name" value="Sigma54_DBD"/>
    <property type="match status" value="1"/>
</dbReference>
<feature type="compositionally biased region" description="Basic and acidic residues" evidence="11">
    <location>
        <begin position="55"/>
        <end position="76"/>
    </location>
</feature>
<evidence type="ECO:0000256" key="2">
    <source>
        <dbReference type="ARBA" id="ARBA00019942"/>
    </source>
</evidence>
<evidence type="ECO:0000259" key="12">
    <source>
        <dbReference type="Pfam" id="PF04552"/>
    </source>
</evidence>
<evidence type="ECO:0000256" key="7">
    <source>
        <dbReference type="ARBA" id="ARBA00023082"/>
    </source>
</evidence>
<keyword evidence="6 10" id="KW-0805">Transcription regulation</keyword>
<dbReference type="Proteomes" id="UP000287798">
    <property type="component" value="Unassembled WGS sequence"/>
</dbReference>
<feature type="region of interest" description="Disordered" evidence="11">
    <location>
        <begin position="53"/>
        <end position="141"/>
    </location>
</feature>
<dbReference type="PRINTS" id="PR00045">
    <property type="entry name" value="SIGMA54FCT"/>
</dbReference>
<evidence type="ECO:0000256" key="1">
    <source>
        <dbReference type="ARBA" id="ARBA00008798"/>
    </source>
</evidence>
<evidence type="ECO:0000256" key="9">
    <source>
        <dbReference type="ARBA" id="ARBA00023163"/>
    </source>
</evidence>
<evidence type="ECO:0000256" key="6">
    <source>
        <dbReference type="ARBA" id="ARBA00023015"/>
    </source>
</evidence>
<keyword evidence="4 10" id="KW-0808">Transferase</keyword>
<comment type="similarity">
    <text evidence="1 10">Belongs to the sigma-54 factor family.</text>
</comment>
<dbReference type="PIRSF" id="PIRSF000774">
    <property type="entry name" value="RpoN"/>
    <property type="match status" value="1"/>
</dbReference>
<dbReference type="EMBL" id="QZMU01000001">
    <property type="protein sequence ID" value="RRQ21230.1"/>
    <property type="molecule type" value="Genomic_DNA"/>
</dbReference>
<sequence>MKQSIQLRLGQHLTMTPQLQQAIRLLQLSTLELQMEIQQALDSNLMLEAVDGTEAEPRTEAEDRSEAEAETVKEAATESAETGGETEYSQADSDLGATANDIPDDLPVDTGWDDIYDSGATSYSAPAGDDDRDYLETHNTGSESLQEHLTWQMEMSPFTETDQAIATAIIDSINDDGYLGMPLEDIHQGLLESHPELEFDEVEAVLHRIQHFDPIGVGARSPGECLEIQLRQLDPDTPWRDTALKLIQQHLELLGGRDYQQLMRRLKLSQPELQEVIGLIQTLNPRPGSAISTATAEYVIPDVFVHKDKKGQWRVELNPDAVPKLRINSQYAGLVKRADNSADNNYLRNHLQEARWFIKSLQSRNETLLKVGRCIVERQRAFFDYGEEAMKPLVLRDVAEAVEMHESTISRVTTQKYMHTPRGIYEFKYFFSSHVGTADGGECSATAIRAMIKKLVAGENPAKPLSDSKIADLLSDEGINVARRTIAKYREAMAIPPSNERKRLA</sequence>
<proteinExistence type="inferred from homology"/>
<dbReference type="OrthoDB" id="9814402at2"/>
<evidence type="ECO:0000256" key="11">
    <source>
        <dbReference type="SAM" id="MobiDB-lite"/>
    </source>
</evidence>
<evidence type="ECO:0000313" key="15">
    <source>
        <dbReference type="Proteomes" id="UP000287798"/>
    </source>
</evidence>
<evidence type="ECO:0000256" key="5">
    <source>
        <dbReference type="ARBA" id="ARBA00022695"/>
    </source>
</evidence>
<dbReference type="Gene3D" id="1.10.10.60">
    <property type="entry name" value="Homeodomain-like"/>
    <property type="match status" value="1"/>
</dbReference>
<dbReference type="NCBIfam" id="NF009118">
    <property type="entry name" value="PRK12469.1"/>
    <property type="match status" value="1"/>
</dbReference>
<dbReference type="GO" id="GO:0001216">
    <property type="term" value="F:DNA-binding transcription activator activity"/>
    <property type="evidence" value="ECO:0007669"/>
    <property type="project" value="InterPro"/>
</dbReference>
<dbReference type="FunFam" id="1.10.10.60:FF:000045">
    <property type="entry name" value="RNA polymerase sigma-54 factor"/>
    <property type="match status" value="1"/>
</dbReference>
<dbReference type="PANTHER" id="PTHR32248:SF4">
    <property type="entry name" value="RNA POLYMERASE SIGMA-54 FACTOR"/>
    <property type="match status" value="1"/>
</dbReference>
<dbReference type="InterPro" id="IPR007046">
    <property type="entry name" value="RNA_pol_sigma_54_core-bd"/>
</dbReference>
<dbReference type="GO" id="GO:0016779">
    <property type="term" value="F:nucleotidyltransferase activity"/>
    <property type="evidence" value="ECO:0007669"/>
    <property type="project" value="UniProtKB-KW"/>
</dbReference>
<keyword evidence="7 10" id="KW-0731">Sigma factor</keyword>
<dbReference type="Gene3D" id="1.10.10.1330">
    <property type="entry name" value="RNA polymerase sigma-54 factor, core-binding domain"/>
    <property type="match status" value="1"/>
</dbReference>
<evidence type="ECO:0000256" key="3">
    <source>
        <dbReference type="ARBA" id="ARBA00022478"/>
    </source>
</evidence>
<dbReference type="PROSITE" id="PS00718">
    <property type="entry name" value="SIGMA54_2"/>
    <property type="match status" value="1"/>
</dbReference>
<dbReference type="GO" id="GO:0006352">
    <property type="term" value="P:DNA-templated transcription initiation"/>
    <property type="evidence" value="ECO:0007669"/>
    <property type="project" value="InterPro"/>
</dbReference>
<feature type="compositionally biased region" description="Low complexity" evidence="11">
    <location>
        <begin position="77"/>
        <end position="87"/>
    </location>
</feature>
<comment type="caution">
    <text evidence="14">The sequence shown here is derived from an EMBL/GenBank/DDBJ whole genome shotgun (WGS) entry which is preliminary data.</text>
</comment>
<dbReference type="FunFam" id="1.10.10.1330:FF:000001">
    <property type="entry name" value="RNA polymerase sigma-54 factor"/>
    <property type="match status" value="1"/>
</dbReference>
<dbReference type="RefSeq" id="WP_125180444.1">
    <property type="nucleotide sequence ID" value="NZ_QZMU01000001.1"/>
</dbReference>
<dbReference type="GO" id="GO:0032993">
    <property type="term" value="C:protein-DNA complex"/>
    <property type="evidence" value="ECO:0007669"/>
    <property type="project" value="UniProtKB-ARBA"/>
</dbReference>
<evidence type="ECO:0000256" key="4">
    <source>
        <dbReference type="ARBA" id="ARBA00022679"/>
    </source>
</evidence>
<keyword evidence="8 10" id="KW-0238">DNA-binding</keyword>
<feature type="domain" description="RNA polymerase sigma factor 54 DNA-binding" evidence="12">
    <location>
        <begin position="345"/>
        <end position="503"/>
    </location>
</feature>
<dbReference type="NCBIfam" id="TIGR02395">
    <property type="entry name" value="rpoN_sigma"/>
    <property type="match status" value="1"/>
</dbReference>
<reference evidence="14 15" key="1">
    <citation type="journal article" date="2010" name="Int. J. Syst. Evol. Microbiol.">
        <title>Thiohalobacter thiocyanaticus gen. nov., sp. nov., a moderately halophilic, sulfur-oxidizing gammaproteobacterium from hypersaline lakes, that utilizes thiocyanate.</title>
        <authorList>
            <person name="Sorokin D.Y."/>
            <person name="Kovaleva O.L."/>
            <person name="Tourova T.P."/>
            <person name="Muyzer G."/>
        </authorList>
    </citation>
    <scope>NUCLEOTIDE SEQUENCE [LARGE SCALE GENOMIC DNA]</scope>
    <source>
        <strain evidence="14 15">Hrh1</strain>
    </source>
</reference>
<dbReference type="GO" id="GO:0000428">
    <property type="term" value="C:DNA-directed RNA polymerase complex"/>
    <property type="evidence" value="ECO:0007669"/>
    <property type="project" value="UniProtKB-KW"/>
</dbReference>
<evidence type="ECO:0000313" key="14">
    <source>
        <dbReference type="EMBL" id="RRQ21230.1"/>
    </source>
</evidence>
<dbReference type="Pfam" id="PF00309">
    <property type="entry name" value="Sigma54_AID"/>
    <property type="match status" value="1"/>
</dbReference>
<protein>
    <recommendedName>
        <fullName evidence="2 10">RNA polymerase sigma-54 factor</fullName>
    </recommendedName>
</protein>
<dbReference type="GO" id="GO:0000976">
    <property type="term" value="F:transcription cis-regulatory region binding"/>
    <property type="evidence" value="ECO:0007669"/>
    <property type="project" value="UniProtKB-ARBA"/>
</dbReference>
<dbReference type="InterPro" id="IPR000394">
    <property type="entry name" value="RNA_pol_sigma_54"/>
</dbReference>
<evidence type="ECO:0000256" key="10">
    <source>
        <dbReference type="PIRNR" id="PIRNR000774"/>
    </source>
</evidence>
<gene>
    <name evidence="14" type="ORF">D6C00_04190</name>
</gene>
<comment type="function">
    <text evidence="10">Sigma factors are initiation factors that promote the attachment of RNA polymerase to specific initiation sites and are then released.</text>
</comment>
<evidence type="ECO:0000256" key="8">
    <source>
        <dbReference type="ARBA" id="ARBA00023125"/>
    </source>
</evidence>
<organism evidence="14 15">
    <name type="scientific">Thiohalobacter thiocyanaticus</name>
    <dbReference type="NCBI Taxonomy" id="585455"/>
    <lineage>
        <taxon>Bacteria</taxon>
        <taxon>Pseudomonadati</taxon>
        <taxon>Pseudomonadota</taxon>
        <taxon>Gammaproteobacteria</taxon>
        <taxon>Thiohalobacterales</taxon>
        <taxon>Thiohalobacteraceae</taxon>
        <taxon>Thiohalobacter</taxon>
    </lineage>
</organism>
<accession>A0A426QHL8</accession>
<dbReference type="PROSITE" id="PS00717">
    <property type="entry name" value="SIGMA54_1"/>
    <property type="match status" value="1"/>
</dbReference>
<dbReference type="AlphaFoldDB" id="A0A426QHL8"/>